<dbReference type="KEGG" id="mey:TM49_12330"/>
<proteinExistence type="predicted"/>
<gene>
    <name evidence="1" type="ORF">TM49_12330</name>
</gene>
<dbReference type="HOGENOM" id="CLU_114076_4_0_5"/>
<keyword evidence="2" id="KW-1185">Reference proteome</keyword>
<dbReference type="Proteomes" id="UP000032611">
    <property type="component" value="Chromosome"/>
</dbReference>
<reference evidence="1 2" key="1">
    <citation type="journal article" date="2015" name="Genome Announc.">
        <title>Complete genome sequence of Martelella endophytica YC6887, which has antifungal activity associated with a halophyte.</title>
        <authorList>
            <person name="Khan A."/>
            <person name="Khan H."/>
            <person name="Chung E.J."/>
            <person name="Hossain M.T."/>
            <person name="Chung Y.R."/>
        </authorList>
    </citation>
    <scope>NUCLEOTIDE SEQUENCE [LARGE SCALE GENOMIC DNA]</scope>
    <source>
        <strain evidence="1">YC6887</strain>
    </source>
</reference>
<protein>
    <recommendedName>
        <fullName evidence="3">Sarcosine oxidase subunit gamma</fullName>
    </recommendedName>
</protein>
<dbReference type="Pfam" id="PF04268">
    <property type="entry name" value="SoxG"/>
    <property type="match status" value="1"/>
</dbReference>
<dbReference type="RefSeq" id="WP_045681618.1">
    <property type="nucleotide sequence ID" value="NZ_CP010803.1"/>
</dbReference>
<dbReference type="InterPro" id="IPR007375">
    <property type="entry name" value="SoxG"/>
</dbReference>
<dbReference type="SUPFAM" id="SSF103025">
    <property type="entry name" value="Folate-binding domain"/>
    <property type="match status" value="1"/>
</dbReference>
<name>A0A0D5LQ61_MAREN</name>
<evidence type="ECO:0000313" key="2">
    <source>
        <dbReference type="Proteomes" id="UP000032611"/>
    </source>
</evidence>
<dbReference type="Gene3D" id="3.30.1360.120">
    <property type="entry name" value="Probable tRNA modification gtpase trme, domain 1"/>
    <property type="match status" value="1"/>
</dbReference>
<accession>A0A0D5LQ61</accession>
<dbReference type="AlphaFoldDB" id="A0A0D5LQ61"/>
<evidence type="ECO:0008006" key="3">
    <source>
        <dbReference type="Google" id="ProtNLM"/>
    </source>
</evidence>
<dbReference type="EMBL" id="CP010803">
    <property type="protein sequence ID" value="AJY46281.1"/>
    <property type="molecule type" value="Genomic_DNA"/>
</dbReference>
<dbReference type="STRING" id="1486262.TM49_12330"/>
<sequence>MADFKLEHRPALRENLVTEGLRLEALPEGLVLHILSCLADGELTALLQSYLPEGGALRKIAPGQWFIVDDAPMTPAALAALQDALGESAHLVDQSHGRVRFAISGKDADLVLSRLTAVDLGAPSFGIGQTQATLLGHISGHLTRTGPSAYEIIVLRSYADSLWEACSEGLKV</sequence>
<organism evidence="1 2">
    <name type="scientific">Martelella endophytica</name>
    <dbReference type="NCBI Taxonomy" id="1486262"/>
    <lineage>
        <taxon>Bacteria</taxon>
        <taxon>Pseudomonadati</taxon>
        <taxon>Pseudomonadota</taxon>
        <taxon>Alphaproteobacteria</taxon>
        <taxon>Hyphomicrobiales</taxon>
        <taxon>Aurantimonadaceae</taxon>
        <taxon>Martelella</taxon>
    </lineage>
</organism>
<dbReference type="PATRIC" id="fig|1486262.3.peg.2551"/>
<evidence type="ECO:0000313" key="1">
    <source>
        <dbReference type="EMBL" id="AJY46281.1"/>
    </source>
</evidence>
<dbReference type="InterPro" id="IPR027266">
    <property type="entry name" value="TrmE/GcvT-like"/>
</dbReference>
<dbReference type="OrthoDB" id="8098081at2"/>